<dbReference type="Pfam" id="PF00300">
    <property type="entry name" value="His_Phos_1"/>
    <property type="match status" value="1"/>
</dbReference>
<dbReference type="PANTHER" id="PTHR48100:SF1">
    <property type="entry name" value="HISTIDINE PHOSPHATASE FAMILY PROTEIN-RELATED"/>
    <property type="match status" value="1"/>
</dbReference>
<dbReference type="CDD" id="cd07067">
    <property type="entry name" value="HP_PGM_like"/>
    <property type="match status" value="1"/>
</dbReference>
<evidence type="ECO:0000256" key="2">
    <source>
        <dbReference type="ARBA" id="ARBA00023235"/>
    </source>
</evidence>
<dbReference type="InterPro" id="IPR050275">
    <property type="entry name" value="PGM_Phosphatase"/>
</dbReference>
<dbReference type="EMBL" id="LFZW01000001">
    <property type="protein sequence ID" value="KMY48320.1"/>
    <property type="molecule type" value="Genomic_DNA"/>
</dbReference>
<dbReference type="PIRSF" id="PIRSF000709">
    <property type="entry name" value="6PFK_2-Ptase"/>
    <property type="match status" value="1"/>
</dbReference>
<name>A0A0K9GNU0_9BACI</name>
<feature type="active site" description="Tele-phosphohistidine intermediate" evidence="3">
    <location>
        <position position="9"/>
    </location>
</feature>
<reference evidence="6" key="1">
    <citation type="submission" date="2015-07" db="EMBL/GenBank/DDBJ databases">
        <title>Genome sequencing project for genomic taxonomy and phylogenomics of Bacillus-like bacteria.</title>
        <authorList>
            <person name="Liu B."/>
            <person name="Wang J."/>
            <person name="Zhu Y."/>
            <person name="Liu G."/>
            <person name="Chen Q."/>
            <person name="Chen Z."/>
            <person name="Lan J."/>
            <person name="Che J."/>
            <person name="Ge C."/>
            <person name="Shi H."/>
            <person name="Pan Z."/>
            <person name="Liu X."/>
        </authorList>
    </citation>
    <scope>NUCLEOTIDE SEQUENCE [LARGE SCALE GENOMIC DNA]</scope>
    <source>
        <strain evidence="6">FJAT-27997</strain>
    </source>
</reference>
<dbReference type="InterPro" id="IPR001345">
    <property type="entry name" value="PG/BPGM_mutase_AS"/>
</dbReference>
<evidence type="ECO:0000313" key="6">
    <source>
        <dbReference type="Proteomes" id="UP000037146"/>
    </source>
</evidence>
<comment type="caution">
    <text evidence="5">The sequence shown here is derived from an EMBL/GenBank/DDBJ whole genome shotgun (WGS) entry which is preliminary data.</text>
</comment>
<gene>
    <name evidence="5" type="ORF">AC625_01215</name>
</gene>
<dbReference type="RefSeq" id="WP_049679639.1">
    <property type="nucleotide sequence ID" value="NZ_LFZW01000001.1"/>
</dbReference>
<feature type="binding site" evidence="4">
    <location>
        <position position="58"/>
    </location>
    <ligand>
        <name>substrate</name>
    </ligand>
</feature>
<dbReference type="SUPFAM" id="SSF53254">
    <property type="entry name" value="Phosphoglycerate mutase-like"/>
    <property type="match status" value="1"/>
</dbReference>
<evidence type="ECO:0000313" key="5">
    <source>
        <dbReference type="EMBL" id="KMY48320.1"/>
    </source>
</evidence>
<dbReference type="GO" id="GO:0005737">
    <property type="term" value="C:cytoplasm"/>
    <property type="evidence" value="ECO:0007669"/>
    <property type="project" value="TreeGrafter"/>
</dbReference>
<dbReference type="InterPro" id="IPR029033">
    <property type="entry name" value="His_PPase_superfam"/>
</dbReference>
<organism evidence="5 6">
    <name type="scientific">Peribacillus loiseleuriae</name>
    <dbReference type="NCBI Taxonomy" id="1679170"/>
    <lineage>
        <taxon>Bacteria</taxon>
        <taxon>Bacillati</taxon>
        <taxon>Bacillota</taxon>
        <taxon>Bacilli</taxon>
        <taxon>Bacillales</taxon>
        <taxon>Bacillaceae</taxon>
        <taxon>Peribacillus</taxon>
    </lineage>
</organism>
<dbReference type="AlphaFoldDB" id="A0A0K9GNU0"/>
<dbReference type="PANTHER" id="PTHR48100">
    <property type="entry name" value="BROAD-SPECIFICITY PHOSPHATASE YOR283W-RELATED"/>
    <property type="match status" value="1"/>
</dbReference>
<accession>A0A0K9GNU0</accession>
<feature type="binding site" evidence="4">
    <location>
        <begin position="8"/>
        <end position="15"/>
    </location>
    <ligand>
        <name>substrate</name>
    </ligand>
</feature>
<dbReference type="InterPro" id="IPR013078">
    <property type="entry name" value="His_Pase_superF_clade-1"/>
</dbReference>
<dbReference type="PROSITE" id="PS00175">
    <property type="entry name" value="PG_MUTASE"/>
    <property type="match status" value="1"/>
</dbReference>
<proteinExistence type="predicted"/>
<dbReference type="STRING" id="1679170.AC625_01215"/>
<dbReference type="OrthoDB" id="9782128at2"/>
<evidence type="ECO:0008006" key="7">
    <source>
        <dbReference type="Google" id="ProtNLM"/>
    </source>
</evidence>
<sequence length="203" mass="23239">MTTIYLARHGQTEWNVTGKMQGWGNGELTESGIRDAHSLGNRLQDISIDVIYSSTSKRAYQTAELIAAERTAPIIKDDRLREMSFGDWEGRLREEIEIEFATEYKAFWETPHLYERNSGELFADVAKRAEEIYKHIIAKHPSGTILIVSHSIFLKILTAYLRNLSLDKLFTQTYLGNASLTKIHVTEGIPEFIFEGDRSHCEE</sequence>
<evidence type="ECO:0000256" key="4">
    <source>
        <dbReference type="PIRSR" id="PIRSR613078-2"/>
    </source>
</evidence>
<evidence type="ECO:0000256" key="3">
    <source>
        <dbReference type="PIRSR" id="PIRSR613078-1"/>
    </source>
</evidence>
<dbReference type="SMART" id="SM00855">
    <property type="entry name" value="PGAM"/>
    <property type="match status" value="1"/>
</dbReference>
<dbReference type="PATRIC" id="fig|1679170.3.peg.231"/>
<evidence type="ECO:0000256" key="1">
    <source>
        <dbReference type="ARBA" id="ARBA00023152"/>
    </source>
</evidence>
<keyword evidence="1" id="KW-0324">Glycolysis</keyword>
<feature type="active site" description="Proton donor/acceptor" evidence="3">
    <location>
        <position position="82"/>
    </location>
</feature>
<protein>
    <recommendedName>
        <fullName evidence="7">Phosphatase</fullName>
    </recommendedName>
</protein>
<dbReference type="Proteomes" id="UP000037146">
    <property type="component" value="Unassembled WGS sequence"/>
</dbReference>
<dbReference type="GO" id="GO:0016791">
    <property type="term" value="F:phosphatase activity"/>
    <property type="evidence" value="ECO:0007669"/>
    <property type="project" value="TreeGrafter"/>
</dbReference>
<keyword evidence="2" id="KW-0413">Isomerase</keyword>
<keyword evidence="6" id="KW-1185">Reference proteome</keyword>
<dbReference type="Gene3D" id="3.40.50.1240">
    <property type="entry name" value="Phosphoglycerate mutase-like"/>
    <property type="match status" value="1"/>
</dbReference>